<dbReference type="RefSeq" id="WP_200132308.1">
    <property type="nucleotide sequence ID" value="NZ_JAEHOI010000007.1"/>
</dbReference>
<comment type="caution">
    <text evidence="2">The sequence shown here is derived from an EMBL/GenBank/DDBJ whole genome shotgun (WGS) entry which is preliminary data.</text>
</comment>
<gene>
    <name evidence="2" type="ORF">JD292_08430</name>
</gene>
<organism evidence="2 3">
    <name type="scientific">Leucobacter edaphi</name>
    <dbReference type="NCBI Taxonomy" id="2796472"/>
    <lineage>
        <taxon>Bacteria</taxon>
        <taxon>Bacillati</taxon>
        <taxon>Actinomycetota</taxon>
        <taxon>Actinomycetes</taxon>
        <taxon>Micrococcales</taxon>
        <taxon>Microbacteriaceae</taxon>
        <taxon>Leucobacter</taxon>
    </lineage>
</organism>
<feature type="transmembrane region" description="Helical" evidence="1">
    <location>
        <begin position="105"/>
        <end position="126"/>
    </location>
</feature>
<keyword evidence="1" id="KW-0812">Transmembrane</keyword>
<evidence type="ECO:0000256" key="1">
    <source>
        <dbReference type="SAM" id="Phobius"/>
    </source>
</evidence>
<feature type="transmembrane region" description="Helical" evidence="1">
    <location>
        <begin position="163"/>
        <end position="185"/>
    </location>
</feature>
<dbReference type="Proteomes" id="UP000618733">
    <property type="component" value="Unassembled WGS sequence"/>
</dbReference>
<feature type="transmembrane region" description="Helical" evidence="1">
    <location>
        <begin position="45"/>
        <end position="66"/>
    </location>
</feature>
<keyword evidence="3" id="KW-1185">Reference proteome</keyword>
<protein>
    <submittedName>
        <fullName evidence="2">DUF308 domain-containing protein</fullName>
    </submittedName>
</protein>
<feature type="transmembrane region" description="Helical" evidence="1">
    <location>
        <begin position="20"/>
        <end position="39"/>
    </location>
</feature>
<dbReference type="InterPro" id="IPR052712">
    <property type="entry name" value="Acid_resist_chaperone_HdeD"/>
</dbReference>
<dbReference type="GO" id="GO:0005886">
    <property type="term" value="C:plasma membrane"/>
    <property type="evidence" value="ECO:0007669"/>
    <property type="project" value="TreeGrafter"/>
</dbReference>
<keyword evidence="1" id="KW-1133">Transmembrane helix</keyword>
<accession>A0A934QCG7</accession>
<evidence type="ECO:0000313" key="3">
    <source>
        <dbReference type="Proteomes" id="UP000618733"/>
    </source>
</evidence>
<keyword evidence="1" id="KW-0472">Membrane</keyword>
<feature type="transmembrane region" description="Helical" evidence="1">
    <location>
        <begin position="78"/>
        <end position="99"/>
    </location>
</feature>
<dbReference type="InterPro" id="IPR005325">
    <property type="entry name" value="DUF308_memb"/>
</dbReference>
<dbReference type="PANTHER" id="PTHR34989">
    <property type="entry name" value="PROTEIN HDED"/>
    <property type="match status" value="1"/>
</dbReference>
<dbReference type="PANTHER" id="PTHR34989:SF1">
    <property type="entry name" value="PROTEIN HDED"/>
    <property type="match status" value="1"/>
</dbReference>
<reference evidence="2" key="1">
    <citation type="submission" date="2020-12" db="EMBL/GenBank/DDBJ databases">
        <title>Leucobacter sp. CAS2, isolated from Chromium sludge.</title>
        <authorList>
            <person name="Xu Z."/>
        </authorList>
    </citation>
    <scope>NUCLEOTIDE SEQUENCE</scope>
    <source>
        <strain evidence="2">CSA2</strain>
    </source>
</reference>
<dbReference type="Pfam" id="PF03729">
    <property type="entry name" value="DUF308"/>
    <property type="match status" value="2"/>
</dbReference>
<dbReference type="EMBL" id="JAEHOI010000007">
    <property type="protein sequence ID" value="MBK0422100.1"/>
    <property type="molecule type" value="Genomic_DNA"/>
</dbReference>
<dbReference type="AlphaFoldDB" id="A0A934QCG7"/>
<sequence>MTGTDTQRTPNRIGEGFRVALGIGGLVAIVLGLLIMFFPGKSGEITMQIVAAITAAYALAIGVVYLGTSIFGRGIGGWARTGHIILGLLYVVGGVVMMANLGATAVVLTVFLSVTIGILWIVEAMLSFSVASQSESKAWAIIYGIISLLAGLTLIFSPLLGAVTLWILLGVSMLVLGVVQVIRAFQEKPRI</sequence>
<proteinExistence type="predicted"/>
<feature type="transmembrane region" description="Helical" evidence="1">
    <location>
        <begin position="138"/>
        <end position="157"/>
    </location>
</feature>
<name>A0A934QCG7_9MICO</name>
<evidence type="ECO:0000313" key="2">
    <source>
        <dbReference type="EMBL" id="MBK0422100.1"/>
    </source>
</evidence>